<dbReference type="EMBL" id="CP003350">
    <property type="protein sequence ID" value="AFC85238.1"/>
    <property type="molecule type" value="Genomic_DNA"/>
</dbReference>
<sequence length="160" mass="16170">MLMKKFSLTLAAVIGLGSAVAAQAAEPAQINLSLARQMAAAAEAQATADHANDVVTVMDAGGNIILVERMANAQLASIELSIKKAHSAVFYKRPTRSLEQDVAHGLNNVLGLPGALPAGGGVPLIVGDTVIGAVGVSGGNNIQDNHAAEVGAAVYTKQAH</sequence>
<reference evidence="2" key="1">
    <citation type="submission" date="2012-02" db="EMBL/GenBank/DDBJ databases">
        <title>The complete genome of Frateuria aurantia DSM 6220.</title>
        <authorList>
            <consortium name="US DOE Joint Genome Institute (JGI-PGF)"/>
            <person name="Lucas S."/>
            <person name="Copeland A."/>
            <person name="Lapidus A."/>
            <person name="Glavina del Rio T."/>
            <person name="Dalin E."/>
            <person name="Tice H."/>
            <person name="Bruce D."/>
            <person name="Goodwin L."/>
            <person name="Pitluck S."/>
            <person name="Peters L."/>
            <person name="Ovchinnikova G."/>
            <person name="Teshima H."/>
            <person name="Kyrpides N."/>
            <person name="Mavromatis K."/>
            <person name="Ivanova N."/>
            <person name="Brettin T."/>
            <person name="Detter J.C."/>
            <person name="Han C."/>
            <person name="Larimer F."/>
            <person name="Land M."/>
            <person name="Hauser L."/>
            <person name="Markowitz V."/>
            <person name="Cheng J.-F."/>
            <person name="Hugenholtz P."/>
            <person name="Woyke T."/>
            <person name="Wu D."/>
            <person name="Brambilla E."/>
            <person name="Klenk H.-P."/>
            <person name="Eisen J.A."/>
        </authorList>
    </citation>
    <scope>NUCLEOTIDE SEQUENCE</scope>
    <source>
        <strain evidence="2">DSM 6220</strain>
    </source>
</reference>
<keyword evidence="1" id="KW-0732">Signal</keyword>
<dbReference type="InterPro" id="IPR038084">
    <property type="entry name" value="PduO/GlcC-like_sf"/>
</dbReference>
<gene>
    <name evidence="2" type="ordered locus">Fraau_0767</name>
</gene>
<dbReference type="Proteomes" id="UP000005234">
    <property type="component" value="Chromosome"/>
</dbReference>
<dbReference type="InterPro" id="IPR052517">
    <property type="entry name" value="GlcG_carb_metab_protein"/>
</dbReference>
<dbReference type="PANTHER" id="PTHR34309:SF1">
    <property type="entry name" value="PROTEIN GLCG"/>
    <property type="match status" value="1"/>
</dbReference>
<accession>H8KZV7</accession>
<evidence type="ECO:0000313" key="3">
    <source>
        <dbReference type="Proteomes" id="UP000005234"/>
    </source>
</evidence>
<protein>
    <submittedName>
        <fullName evidence="2">Uncharacterized protein, possibly involved in utilization of glycolate and propanediol</fullName>
    </submittedName>
</protein>
<dbReference type="InterPro" id="IPR005624">
    <property type="entry name" value="PduO/GlcC-like"/>
</dbReference>
<dbReference type="PANTHER" id="PTHR34309">
    <property type="entry name" value="SLR1406 PROTEIN"/>
    <property type="match status" value="1"/>
</dbReference>
<dbReference type="eggNOG" id="COG3193">
    <property type="taxonomic scope" value="Bacteria"/>
</dbReference>
<keyword evidence="3" id="KW-1185">Reference proteome</keyword>
<dbReference type="AlphaFoldDB" id="H8KZV7"/>
<proteinExistence type="predicted"/>
<dbReference type="Gene3D" id="3.30.450.150">
    <property type="entry name" value="Haem-degrading domain"/>
    <property type="match status" value="1"/>
</dbReference>
<dbReference type="STRING" id="767434.Fraau_0767"/>
<organism evidence="2 3">
    <name type="scientific">Frateuria aurantia (strain ATCC 33424 / DSM 6220 / KCTC 2777 / LMG 1558 / NBRC 3245 / NCIMB 13370)</name>
    <name type="common">Acetobacter aurantius</name>
    <dbReference type="NCBI Taxonomy" id="767434"/>
    <lineage>
        <taxon>Bacteria</taxon>
        <taxon>Pseudomonadati</taxon>
        <taxon>Pseudomonadota</taxon>
        <taxon>Gammaproteobacteria</taxon>
        <taxon>Lysobacterales</taxon>
        <taxon>Rhodanobacteraceae</taxon>
        <taxon>Frateuria</taxon>
    </lineage>
</organism>
<dbReference type="Pfam" id="PF03928">
    <property type="entry name" value="HbpS-like"/>
    <property type="match status" value="1"/>
</dbReference>
<dbReference type="HOGENOM" id="CLU_103773_1_0_6"/>
<dbReference type="KEGG" id="fau:Fraau_0767"/>
<dbReference type="SUPFAM" id="SSF143744">
    <property type="entry name" value="GlcG-like"/>
    <property type="match status" value="1"/>
</dbReference>
<feature type="signal peptide" evidence="1">
    <location>
        <begin position="1"/>
        <end position="24"/>
    </location>
</feature>
<evidence type="ECO:0000313" key="2">
    <source>
        <dbReference type="EMBL" id="AFC85238.1"/>
    </source>
</evidence>
<feature type="chain" id="PRO_5003615506" evidence="1">
    <location>
        <begin position="25"/>
        <end position="160"/>
    </location>
</feature>
<evidence type="ECO:0000256" key="1">
    <source>
        <dbReference type="SAM" id="SignalP"/>
    </source>
</evidence>
<name>H8KZV7_FRAAD</name>